<evidence type="ECO:0000313" key="6">
    <source>
        <dbReference type="EMBL" id="UYU91679.1"/>
    </source>
</evidence>
<dbReference type="Proteomes" id="UP000500882">
    <property type="component" value="Chromosome"/>
</dbReference>
<dbReference type="Proteomes" id="UP000460317">
    <property type="component" value="Unassembled WGS sequence"/>
</dbReference>
<dbReference type="EMBL" id="JAQNVG010000129">
    <property type="protein sequence ID" value="MDC2239619.1"/>
    <property type="molecule type" value="Genomic_DNA"/>
</dbReference>
<reference evidence="5" key="3">
    <citation type="submission" date="2021-06" db="EMBL/GenBank/DDBJ databases">
        <title>Interrogation of the integrated mobile genetic elements in gut-associated Bacteroides with a consensus prediction approach.</title>
        <authorList>
            <person name="Campbell D.E."/>
            <person name="Leigh J.R."/>
            <person name="Kim T."/>
            <person name="England W."/>
            <person name="Whitaker R.J."/>
            <person name="Degnan P.H."/>
        </authorList>
    </citation>
    <scope>NUCLEOTIDE SEQUENCE</scope>
    <source>
        <strain evidence="6">VPI-3443</strain>
        <strain evidence="5">VPI-BTDOT2</strain>
    </source>
</reference>
<proteinExistence type="predicted"/>
<dbReference type="AlphaFoldDB" id="A0A0P0FLB3"/>
<dbReference type="EMBL" id="WCSB01000011">
    <property type="protein sequence ID" value="KAB4451507.1"/>
    <property type="molecule type" value="Genomic_DNA"/>
</dbReference>
<reference evidence="3 7" key="1">
    <citation type="journal article" date="2019" name="Nat. Med.">
        <title>A library of human gut bacterial isolates paired with longitudinal multiomics data enables mechanistic microbiome research.</title>
        <authorList>
            <person name="Poyet M."/>
            <person name="Groussin M."/>
            <person name="Gibbons S.M."/>
            <person name="Avila-Pacheco J."/>
            <person name="Jiang X."/>
            <person name="Kearney S.M."/>
            <person name="Perrotta A.R."/>
            <person name="Berdy B."/>
            <person name="Zhao S."/>
            <person name="Lieberman T.D."/>
            <person name="Swanson P.K."/>
            <person name="Smith M."/>
            <person name="Roesemann S."/>
            <person name="Alexander J.E."/>
            <person name="Rich S.A."/>
            <person name="Livny J."/>
            <person name="Vlamakis H."/>
            <person name="Clish C."/>
            <person name="Bullock K."/>
            <person name="Deik A."/>
            <person name="Scott J."/>
            <person name="Pierce K.A."/>
            <person name="Xavier R.J."/>
            <person name="Alm E.J."/>
        </authorList>
    </citation>
    <scope>NUCLEOTIDE SEQUENCE [LARGE SCALE GENOMIC DNA]</scope>
    <source>
        <strain evidence="3 7">BIOML-A165</strain>
    </source>
</reference>
<dbReference type="Proteomes" id="UP001162960">
    <property type="component" value="Chromosome"/>
</dbReference>
<accession>A0A0P0FLB3</accession>
<evidence type="ECO:0000313" key="7">
    <source>
        <dbReference type="Proteomes" id="UP000460317"/>
    </source>
</evidence>
<sequence length="130" mass="14600">MKKRVLLGMASLLLSVSLLMAQEIPAGVITAFKRGSSQELSKYMGDKVNLVLQGSSANVDKKKATVMMQEFFTENKVNAFDVNHQGKRDESSFVIGTLTTTKGKFRVNCFLKKVQTQYLIHQIRIDKINE</sequence>
<dbReference type="Proteomes" id="UP001156216">
    <property type="component" value="Chromosome"/>
</dbReference>
<organism evidence="3 7">
    <name type="scientific">Bacteroides thetaiotaomicron</name>
    <dbReference type="NCBI Taxonomy" id="818"/>
    <lineage>
        <taxon>Bacteria</taxon>
        <taxon>Pseudomonadati</taxon>
        <taxon>Bacteroidota</taxon>
        <taxon>Bacteroidia</taxon>
        <taxon>Bacteroidales</taxon>
        <taxon>Bacteroidaceae</taxon>
        <taxon>Bacteroides</taxon>
    </lineage>
</organism>
<evidence type="ECO:0000313" key="4">
    <source>
        <dbReference type="EMBL" id="MDC2239619.1"/>
    </source>
</evidence>
<evidence type="ECO:0000313" key="3">
    <source>
        <dbReference type="EMBL" id="KAB4451507.1"/>
    </source>
</evidence>
<name>A0A0P0FLB3_BACT4</name>
<keyword evidence="1" id="KW-0732">Signal</keyword>
<reference evidence="2 8" key="2">
    <citation type="submission" date="2020-02" db="EMBL/GenBank/DDBJ databases">
        <title>Whole-genome sequencing and comparative analysis of the genomes of Bacteroides thetaiotaomicron and Escherichia coli isolated from a healthy resident in Vietnam.</title>
        <authorList>
            <person name="Mohsin M."/>
            <person name="Tanaka K."/>
            <person name="Kawahara R."/>
            <person name="Kondo S."/>
            <person name="Noguchi H."/>
            <person name="Motooka D."/>
            <person name="Nakamura S."/>
            <person name="Khong D.T."/>
            <person name="Nguyen T.N."/>
            <person name="Tran H.T."/>
            <person name="Yamamoto Y."/>
        </authorList>
    </citation>
    <scope>NUCLEOTIDE SEQUENCE [LARGE SCALE GENOMIC DNA]</scope>
    <source>
        <strain evidence="2 8">F9-2</strain>
    </source>
</reference>
<feature type="signal peptide" evidence="1">
    <location>
        <begin position="1"/>
        <end position="21"/>
    </location>
</feature>
<dbReference type="EMBL" id="CP083685">
    <property type="protein sequence ID" value="UYU91679.1"/>
    <property type="molecule type" value="Genomic_DNA"/>
</dbReference>
<evidence type="ECO:0000313" key="2">
    <source>
        <dbReference type="EMBL" id="BCA50975.1"/>
    </source>
</evidence>
<reference evidence="4" key="4">
    <citation type="submission" date="2022-10" db="EMBL/GenBank/DDBJ databases">
        <title>Human gut microbiome strain richness.</title>
        <authorList>
            <person name="Chen-Liaw A."/>
        </authorList>
    </citation>
    <scope>NUCLEOTIDE SEQUENCE</scope>
    <source>
        <strain evidence="4">1001283st1_A3_1001283B150304_161114</strain>
    </source>
</reference>
<evidence type="ECO:0000256" key="1">
    <source>
        <dbReference type="SAM" id="SignalP"/>
    </source>
</evidence>
<dbReference type="EMBL" id="AP022660">
    <property type="protein sequence ID" value="BCA50975.1"/>
    <property type="molecule type" value="Genomic_DNA"/>
</dbReference>
<dbReference type="KEGG" id="btho:Btheta7330_01506"/>
<dbReference type="RefSeq" id="WP_008767952.1">
    <property type="nucleotide sequence ID" value="NZ_AP022660.1"/>
</dbReference>
<feature type="chain" id="PRO_5002966856" evidence="1">
    <location>
        <begin position="22"/>
        <end position="130"/>
    </location>
</feature>
<dbReference type="Gene3D" id="3.10.450.50">
    <property type="match status" value="1"/>
</dbReference>
<evidence type="ECO:0000313" key="5">
    <source>
        <dbReference type="EMBL" id="UYU73615.1"/>
    </source>
</evidence>
<dbReference type="Proteomes" id="UP001217776">
    <property type="component" value="Unassembled WGS sequence"/>
</dbReference>
<dbReference type="EMBL" id="CP083681">
    <property type="protein sequence ID" value="UYU73615.1"/>
    <property type="molecule type" value="Genomic_DNA"/>
</dbReference>
<protein>
    <submittedName>
        <fullName evidence="3">DUF4783 domain-containing protein</fullName>
    </submittedName>
</protein>
<gene>
    <name evidence="2" type="ORF">BatF92_29170</name>
    <name evidence="3" type="ORF">GAN93_13590</name>
    <name evidence="5" type="ORF">KQP59_11065</name>
    <name evidence="6" type="ORF">KQP74_03310</name>
    <name evidence="4" type="ORF">PO127_28170</name>
</gene>
<evidence type="ECO:0000313" key="8">
    <source>
        <dbReference type="Proteomes" id="UP000500882"/>
    </source>
</evidence>
<dbReference type="InterPro" id="IPR031977">
    <property type="entry name" value="DUF4783"/>
</dbReference>
<dbReference type="Pfam" id="PF16022">
    <property type="entry name" value="DUF4783"/>
    <property type="match status" value="1"/>
</dbReference>
<accession>C6ITI9</accession>